<gene>
    <name evidence="1" type="ORF">LOK49_LG12G01058</name>
</gene>
<name>A0ACC0FPM4_9ERIC</name>
<comment type="caution">
    <text evidence="1">The sequence shown here is derived from an EMBL/GenBank/DDBJ whole genome shotgun (WGS) entry which is preliminary data.</text>
</comment>
<keyword evidence="2" id="KW-1185">Reference proteome</keyword>
<evidence type="ECO:0000313" key="1">
    <source>
        <dbReference type="EMBL" id="KAI7990680.1"/>
    </source>
</evidence>
<proteinExistence type="predicted"/>
<dbReference type="EMBL" id="CM045770">
    <property type="protein sequence ID" value="KAI7990680.1"/>
    <property type="molecule type" value="Genomic_DNA"/>
</dbReference>
<dbReference type="Proteomes" id="UP001060215">
    <property type="component" value="Chromosome 13"/>
</dbReference>
<evidence type="ECO:0000313" key="2">
    <source>
        <dbReference type="Proteomes" id="UP001060215"/>
    </source>
</evidence>
<reference evidence="1 2" key="1">
    <citation type="journal article" date="2022" name="Plant J.">
        <title>Chromosome-level genome of Camellia lanceoleosa provides a valuable resource for understanding genome evolution and self-incompatibility.</title>
        <authorList>
            <person name="Gong W."/>
            <person name="Xiao S."/>
            <person name="Wang L."/>
            <person name="Liao Z."/>
            <person name="Chang Y."/>
            <person name="Mo W."/>
            <person name="Hu G."/>
            <person name="Li W."/>
            <person name="Zhao G."/>
            <person name="Zhu H."/>
            <person name="Hu X."/>
            <person name="Ji K."/>
            <person name="Xiang X."/>
            <person name="Song Q."/>
            <person name="Yuan D."/>
            <person name="Jin S."/>
            <person name="Zhang L."/>
        </authorList>
    </citation>
    <scope>NUCLEOTIDE SEQUENCE [LARGE SCALE GENOMIC DNA]</scope>
    <source>
        <strain evidence="1">SQ_2022a</strain>
    </source>
</reference>
<protein>
    <submittedName>
        <fullName evidence="1">Protein ALP1-like</fullName>
    </submittedName>
</protein>
<organism evidence="1 2">
    <name type="scientific">Camellia lanceoleosa</name>
    <dbReference type="NCBI Taxonomy" id="1840588"/>
    <lineage>
        <taxon>Eukaryota</taxon>
        <taxon>Viridiplantae</taxon>
        <taxon>Streptophyta</taxon>
        <taxon>Embryophyta</taxon>
        <taxon>Tracheophyta</taxon>
        <taxon>Spermatophyta</taxon>
        <taxon>Magnoliopsida</taxon>
        <taxon>eudicotyledons</taxon>
        <taxon>Gunneridae</taxon>
        <taxon>Pentapetalae</taxon>
        <taxon>asterids</taxon>
        <taxon>Ericales</taxon>
        <taxon>Theaceae</taxon>
        <taxon>Camellia</taxon>
    </lineage>
</organism>
<accession>A0ACC0FPM4</accession>
<sequence>MKFSCGSYKHRKFRYVNDVLKAMLRLQANLLSTPNPITEANTDPWWNCFLNCLGALNGTYIRVRVPVIHQARYRTRKGDIATNVLGVCSQQMNFIYVLLGLMHNIPHTGYYYLVDAGYTNGQGFLAPYRGQRYHVSIWKKGATPSNYQEYFNMKHAQARNVIERCFGLLKMRWAILRSASYYPIRTQNHIITACCLLHNFIRQEMVVDPIEDDDDDEENQPPMGDDFIDTVETSNEWTVWQDTLAMQLYNDCMLATSGFGWNDTEKRIDVESDSVWEAYVRRDTDVKHLKNKTFPYFDEWIQIFGKDRATGEFAEGPADVVEAMNAEEDVLLHGLADNDTFLEQMGVNVTLVKEWIVQTQQLSGLVRALPKRKTIKDLDLMMM</sequence>